<keyword evidence="7" id="KW-1185">Reference proteome</keyword>
<evidence type="ECO:0000313" key="7">
    <source>
        <dbReference type="Proteomes" id="UP000094936"/>
    </source>
</evidence>
<name>A0A1C3EPL9_9GAMM</name>
<dbReference type="OrthoDB" id="9804184at2"/>
<evidence type="ECO:0000256" key="3">
    <source>
        <dbReference type="ARBA" id="ARBA00022989"/>
    </source>
</evidence>
<dbReference type="STRING" id="1080227.A8L45_05580"/>
<dbReference type="InterPro" id="IPR010652">
    <property type="entry name" value="DUF1232"/>
</dbReference>
<dbReference type="PIRSF" id="PIRSF031804">
    <property type="entry name" value="UCP031804"/>
    <property type="match status" value="1"/>
</dbReference>
<organism evidence="6 7">
    <name type="scientific">Veronia pacifica</name>
    <dbReference type="NCBI Taxonomy" id="1080227"/>
    <lineage>
        <taxon>Bacteria</taxon>
        <taxon>Pseudomonadati</taxon>
        <taxon>Pseudomonadota</taxon>
        <taxon>Gammaproteobacteria</taxon>
        <taxon>Vibrionales</taxon>
        <taxon>Vibrionaceae</taxon>
        <taxon>Veronia</taxon>
    </lineage>
</organism>
<dbReference type="Proteomes" id="UP000094936">
    <property type="component" value="Unassembled WGS sequence"/>
</dbReference>
<keyword evidence="4" id="KW-0472">Membrane</keyword>
<keyword evidence="3" id="KW-1133">Transmembrane helix</keyword>
<dbReference type="InterPro" id="IPR016983">
    <property type="entry name" value="UCP031804"/>
</dbReference>
<accession>A0A1C3EPL9</accession>
<evidence type="ECO:0000256" key="4">
    <source>
        <dbReference type="ARBA" id="ARBA00023136"/>
    </source>
</evidence>
<sequence>MDKPQEERENEQQSSTFLKQYSDTGFWEKARSVAQRAGLDVLEQALKLYFAALDEDTPKWAKLTIFSALGYFIAPLDAIPDLTPVAGYSDDLGVLAAAVAAVVTHIKEEHGAKAREKLSQWFPE</sequence>
<comment type="caution">
    <text evidence="6">The sequence shown here is derived from an EMBL/GenBank/DDBJ whole genome shotgun (WGS) entry which is preliminary data.</text>
</comment>
<proteinExistence type="predicted"/>
<dbReference type="Pfam" id="PF06803">
    <property type="entry name" value="DUF1232"/>
    <property type="match status" value="1"/>
</dbReference>
<feature type="domain" description="DUF1232" evidence="5">
    <location>
        <begin position="61"/>
        <end position="96"/>
    </location>
</feature>
<protein>
    <recommendedName>
        <fullName evidence="5">DUF1232 domain-containing protein</fullName>
    </recommendedName>
</protein>
<reference evidence="6 7" key="1">
    <citation type="submission" date="2016-05" db="EMBL/GenBank/DDBJ databases">
        <title>Genomic Taxonomy of the Vibrionaceae.</title>
        <authorList>
            <person name="Gomez-Gil B."/>
            <person name="Enciso-Ibarra J."/>
        </authorList>
    </citation>
    <scope>NUCLEOTIDE SEQUENCE [LARGE SCALE GENOMIC DNA]</scope>
    <source>
        <strain evidence="6 7">CAIM 1920</strain>
    </source>
</reference>
<evidence type="ECO:0000313" key="6">
    <source>
        <dbReference type="EMBL" id="ODA35142.1"/>
    </source>
</evidence>
<dbReference type="RefSeq" id="WP_068900067.1">
    <property type="nucleotide sequence ID" value="NZ_JBHUIF010000013.1"/>
</dbReference>
<keyword evidence="2" id="KW-0812">Transmembrane</keyword>
<dbReference type="AlphaFoldDB" id="A0A1C3EPL9"/>
<comment type="subcellular location">
    <subcellularLocation>
        <location evidence="1">Endomembrane system</location>
        <topology evidence="1">Multi-pass membrane protein</topology>
    </subcellularLocation>
</comment>
<evidence type="ECO:0000256" key="1">
    <source>
        <dbReference type="ARBA" id="ARBA00004127"/>
    </source>
</evidence>
<evidence type="ECO:0000256" key="2">
    <source>
        <dbReference type="ARBA" id="ARBA00022692"/>
    </source>
</evidence>
<dbReference type="EMBL" id="LYBM01000006">
    <property type="protein sequence ID" value="ODA35142.1"/>
    <property type="molecule type" value="Genomic_DNA"/>
</dbReference>
<evidence type="ECO:0000259" key="5">
    <source>
        <dbReference type="Pfam" id="PF06803"/>
    </source>
</evidence>
<gene>
    <name evidence="6" type="ORF">A8L45_05580</name>
</gene>
<dbReference type="GO" id="GO:0012505">
    <property type="term" value="C:endomembrane system"/>
    <property type="evidence" value="ECO:0007669"/>
    <property type="project" value="UniProtKB-SubCell"/>
</dbReference>